<comment type="cofactor">
    <cofactor evidence="1">
        <name>Mn(2+)</name>
        <dbReference type="ChEBI" id="CHEBI:29035"/>
    </cofactor>
</comment>
<evidence type="ECO:0000256" key="8">
    <source>
        <dbReference type="ARBA" id="ARBA00023204"/>
    </source>
</evidence>
<evidence type="ECO:0000313" key="11">
    <source>
        <dbReference type="Proteomes" id="UP001240150"/>
    </source>
</evidence>
<keyword evidence="10" id="KW-0255">Endonuclease</keyword>
<dbReference type="InterPro" id="IPR005135">
    <property type="entry name" value="Endo/exonuclease/phosphatase"/>
</dbReference>
<dbReference type="PANTHER" id="PTHR15822:SF4">
    <property type="entry name" value="TYROSYL-DNA PHOSPHODIESTERASE 2"/>
    <property type="match status" value="1"/>
</dbReference>
<dbReference type="InterPro" id="IPR036691">
    <property type="entry name" value="Endo/exonu/phosph_ase_sf"/>
</dbReference>
<dbReference type="SUPFAM" id="SSF56219">
    <property type="entry name" value="DNase I-like"/>
    <property type="match status" value="1"/>
</dbReference>
<evidence type="ECO:0000259" key="9">
    <source>
        <dbReference type="Pfam" id="PF03372"/>
    </source>
</evidence>
<gene>
    <name evidence="10" type="ORF">ACTOB_002318</name>
</gene>
<dbReference type="EMBL" id="CP126980">
    <property type="protein sequence ID" value="WIM98709.1"/>
    <property type="molecule type" value="Genomic_DNA"/>
</dbReference>
<dbReference type="Pfam" id="PF03372">
    <property type="entry name" value="Exo_endo_phos"/>
    <property type="match status" value="1"/>
</dbReference>
<sequence>MRLLTFNALIRGDVRARLRALAEILRESDFDVVCLQEVMYRSHANLLRRGFAHSACAGSVVLKGGLVLLSRRPIKRWRFVRFPMTGPVRPEFLMRKGALVAEIDELVIVNTHLSANRDDDWSPDNRYALVERAELDVLARLLAGIDKDRPLVVTGDLNLPRDASALADFRTAAGLADAMAGDRRPTYRPTPQWPHPPAFDHLLVRGGITAHADLVLCDEVTLPGGRRVYLSDHYGVAADIRPRDEFGFSPWTDGPPRIP</sequence>
<comment type="cofactor">
    <cofactor evidence="2">
        <name>Mg(2+)</name>
        <dbReference type="ChEBI" id="CHEBI:18420"/>
    </cofactor>
</comment>
<feature type="domain" description="Endonuclease/exonuclease/phosphatase" evidence="9">
    <location>
        <begin position="5"/>
        <end position="233"/>
    </location>
</feature>
<dbReference type="RefSeq" id="WP_284920090.1">
    <property type="nucleotide sequence ID" value="NZ_CP126980.1"/>
</dbReference>
<dbReference type="InterPro" id="IPR051547">
    <property type="entry name" value="TDP2-like"/>
</dbReference>
<keyword evidence="11" id="KW-1185">Reference proteome</keyword>
<dbReference type="GO" id="GO:0004519">
    <property type="term" value="F:endonuclease activity"/>
    <property type="evidence" value="ECO:0007669"/>
    <property type="project" value="UniProtKB-KW"/>
</dbReference>
<keyword evidence="4" id="KW-0479">Metal-binding</keyword>
<evidence type="ECO:0000256" key="1">
    <source>
        <dbReference type="ARBA" id="ARBA00001936"/>
    </source>
</evidence>
<keyword evidence="3" id="KW-0540">Nuclease</keyword>
<organism evidence="10 11">
    <name type="scientific">Actinoplanes oblitus</name>
    <dbReference type="NCBI Taxonomy" id="3040509"/>
    <lineage>
        <taxon>Bacteria</taxon>
        <taxon>Bacillati</taxon>
        <taxon>Actinomycetota</taxon>
        <taxon>Actinomycetes</taxon>
        <taxon>Micromonosporales</taxon>
        <taxon>Micromonosporaceae</taxon>
        <taxon>Actinoplanes</taxon>
    </lineage>
</organism>
<protein>
    <submittedName>
        <fullName evidence="10">Endonuclease/exonuclease/phosphatase family protein</fullName>
    </submittedName>
</protein>
<evidence type="ECO:0000256" key="6">
    <source>
        <dbReference type="ARBA" id="ARBA00022801"/>
    </source>
</evidence>
<proteinExistence type="predicted"/>
<evidence type="ECO:0000256" key="7">
    <source>
        <dbReference type="ARBA" id="ARBA00022842"/>
    </source>
</evidence>
<keyword evidence="5" id="KW-0227">DNA damage</keyword>
<evidence type="ECO:0000256" key="3">
    <source>
        <dbReference type="ARBA" id="ARBA00022722"/>
    </source>
</evidence>
<dbReference type="PANTHER" id="PTHR15822">
    <property type="entry name" value="TRAF AND TNF RECEPTOR-ASSOCIATED PROTEIN"/>
    <property type="match status" value="1"/>
</dbReference>
<keyword evidence="8" id="KW-0234">DNA repair</keyword>
<keyword evidence="7" id="KW-0460">Magnesium</keyword>
<dbReference type="Gene3D" id="3.60.10.10">
    <property type="entry name" value="Endonuclease/exonuclease/phosphatase"/>
    <property type="match status" value="1"/>
</dbReference>
<evidence type="ECO:0000256" key="5">
    <source>
        <dbReference type="ARBA" id="ARBA00022763"/>
    </source>
</evidence>
<evidence type="ECO:0000256" key="4">
    <source>
        <dbReference type="ARBA" id="ARBA00022723"/>
    </source>
</evidence>
<dbReference type="Proteomes" id="UP001240150">
    <property type="component" value="Chromosome"/>
</dbReference>
<accession>A0ABY8WLE0</accession>
<reference evidence="10 11" key="1">
    <citation type="submission" date="2023-06" db="EMBL/GenBank/DDBJ databases">
        <authorList>
            <person name="Yushchuk O."/>
            <person name="Binda E."/>
            <person name="Ruckert-Reed C."/>
            <person name="Fedorenko V."/>
            <person name="Kalinowski J."/>
            <person name="Marinelli F."/>
        </authorList>
    </citation>
    <scope>NUCLEOTIDE SEQUENCE [LARGE SCALE GENOMIC DNA]</scope>
    <source>
        <strain evidence="10 11">NRRL 3884</strain>
    </source>
</reference>
<evidence type="ECO:0000313" key="10">
    <source>
        <dbReference type="EMBL" id="WIM98709.1"/>
    </source>
</evidence>
<evidence type="ECO:0000256" key="2">
    <source>
        <dbReference type="ARBA" id="ARBA00001946"/>
    </source>
</evidence>
<name>A0ABY8WLE0_9ACTN</name>
<keyword evidence="6" id="KW-0378">Hydrolase</keyword>